<gene>
    <name evidence="3" type="ORF">MKQ68_08885</name>
</gene>
<feature type="transmembrane region" description="Helical" evidence="1">
    <location>
        <begin position="114"/>
        <end position="135"/>
    </location>
</feature>
<keyword evidence="1" id="KW-1133">Transmembrane helix</keyword>
<proteinExistence type="predicted"/>
<reference evidence="3" key="1">
    <citation type="submission" date="2022-10" db="EMBL/GenBank/DDBJ databases">
        <title>Chitinophaga sp. nov., isolated from soil.</title>
        <authorList>
            <person name="Jeon C.O."/>
        </authorList>
    </citation>
    <scope>NUCLEOTIDE SEQUENCE</scope>
    <source>
        <strain evidence="3">R8</strain>
    </source>
</reference>
<feature type="transmembrane region" description="Helical" evidence="1">
    <location>
        <begin position="12"/>
        <end position="28"/>
    </location>
</feature>
<feature type="domain" description="Signal transduction histidine kinase internal region" evidence="2">
    <location>
        <begin position="148"/>
        <end position="224"/>
    </location>
</feature>
<feature type="transmembrane region" description="Helical" evidence="1">
    <location>
        <begin position="71"/>
        <end position="94"/>
    </location>
</feature>
<dbReference type="RefSeq" id="WP_244837566.1">
    <property type="nucleotide sequence ID" value="NZ_CP107006.1"/>
</dbReference>
<accession>A0ABY6J696</accession>
<keyword evidence="1" id="KW-0812">Transmembrane</keyword>
<feature type="transmembrane region" description="Helical" evidence="1">
    <location>
        <begin position="34"/>
        <end position="59"/>
    </location>
</feature>
<evidence type="ECO:0000259" key="2">
    <source>
        <dbReference type="Pfam" id="PF06580"/>
    </source>
</evidence>
<dbReference type="InterPro" id="IPR010559">
    <property type="entry name" value="Sig_transdc_His_kin_internal"/>
</dbReference>
<dbReference type="GO" id="GO:0016301">
    <property type="term" value="F:kinase activity"/>
    <property type="evidence" value="ECO:0007669"/>
    <property type="project" value="UniProtKB-KW"/>
</dbReference>
<dbReference type="InterPro" id="IPR050640">
    <property type="entry name" value="Bact_2-comp_sensor_kinase"/>
</dbReference>
<sequence length="333" mass="38627">MMRLILQWKLHHVLFWTTFFMVWLLLRFDDYPAMAPTILAGLLKVLSLAAAVYFTNYVLIPQLLYTRRYLLFALAFTILVVITGMVIIRLLNLILLPYVMDIRKWPNATLGAQIYDVFIPLFFMVGAAAGIKFYLDRQKALRQSAEQELEYLRAQMNPHSLFNSLNAIYFLIDKENKTARDTLMQFSGLLRYQLYDANTPRIAIEKELEYLRSYVDIQRLRHDSHYDIAFTCDGDVRGMEIAPMLLIPFIENVFKHLSSHAPGMNTASIRISRYRQGVRLETFNTRDQQTVTTGGIGLANAKRRLALLYPQRHQLEIETTADTYSVILDITLL</sequence>
<organism evidence="3 4">
    <name type="scientific">Chitinophaga horti</name>
    <dbReference type="NCBI Taxonomy" id="2920382"/>
    <lineage>
        <taxon>Bacteria</taxon>
        <taxon>Pseudomonadati</taxon>
        <taxon>Bacteroidota</taxon>
        <taxon>Chitinophagia</taxon>
        <taxon>Chitinophagales</taxon>
        <taxon>Chitinophagaceae</taxon>
        <taxon>Chitinophaga</taxon>
    </lineage>
</organism>
<evidence type="ECO:0000313" key="3">
    <source>
        <dbReference type="EMBL" id="UYQ95209.1"/>
    </source>
</evidence>
<dbReference type="PANTHER" id="PTHR34220:SF7">
    <property type="entry name" value="SENSOR HISTIDINE KINASE YPDA"/>
    <property type="match status" value="1"/>
</dbReference>
<dbReference type="PANTHER" id="PTHR34220">
    <property type="entry name" value="SENSOR HISTIDINE KINASE YPDA"/>
    <property type="match status" value="1"/>
</dbReference>
<keyword evidence="4" id="KW-1185">Reference proteome</keyword>
<evidence type="ECO:0000313" key="4">
    <source>
        <dbReference type="Proteomes" id="UP001162741"/>
    </source>
</evidence>
<keyword evidence="1" id="KW-0472">Membrane</keyword>
<dbReference type="Proteomes" id="UP001162741">
    <property type="component" value="Chromosome"/>
</dbReference>
<dbReference type="Pfam" id="PF06580">
    <property type="entry name" value="His_kinase"/>
    <property type="match status" value="1"/>
</dbReference>
<keyword evidence="3" id="KW-0808">Transferase</keyword>
<evidence type="ECO:0000256" key="1">
    <source>
        <dbReference type="SAM" id="Phobius"/>
    </source>
</evidence>
<keyword evidence="3" id="KW-0418">Kinase</keyword>
<protein>
    <submittedName>
        <fullName evidence="3">Histidine kinase</fullName>
    </submittedName>
</protein>
<name>A0ABY6J696_9BACT</name>
<dbReference type="EMBL" id="CP107006">
    <property type="protein sequence ID" value="UYQ95209.1"/>
    <property type="molecule type" value="Genomic_DNA"/>
</dbReference>